<organism evidence="3 6">
    <name type="scientific">Didymodactylos carnosus</name>
    <dbReference type="NCBI Taxonomy" id="1234261"/>
    <lineage>
        <taxon>Eukaryota</taxon>
        <taxon>Metazoa</taxon>
        <taxon>Spiralia</taxon>
        <taxon>Gnathifera</taxon>
        <taxon>Rotifera</taxon>
        <taxon>Eurotatoria</taxon>
        <taxon>Bdelloidea</taxon>
        <taxon>Philodinida</taxon>
        <taxon>Philodinidae</taxon>
        <taxon>Didymodactylos</taxon>
    </lineage>
</organism>
<dbReference type="Proteomes" id="UP000682733">
    <property type="component" value="Unassembled WGS sequence"/>
</dbReference>
<comment type="caution">
    <text evidence="3">The sequence shown here is derived from an EMBL/GenBank/DDBJ whole genome shotgun (WGS) entry which is preliminary data.</text>
</comment>
<dbReference type="EMBL" id="CAJOBA010008277">
    <property type="protein sequence ID" value="CAF3824586.1"/>
    <property type="molecule type" value="Genomic_DNA"/>
</dbReference>
<protein>
    <submittedName>
        <fullName evidence="3">Uncharacterized protein</fullName>
    </submittedName>
</protein>
<dbReference type="AlphaFoldDB" id="A0A815ABN4"/>
<dbReference type="EMBL" id="CAJOBC010016061">
    <property type="protein sequence ID" value="CAF4026202.1"/>
    <property type="molecule type" value="Genomic_DNA"/>
</dbReference>
<evidence type="ECO:0000313" key="6">
    <source>
        <dbReference type="Proteomes" id="UP000663829"/>
    </source>
</evidence>
<name>A0A815ABN4_9BILA</name>
<evidence type="ECO:0000313" key="3">
    <source>
        <dbReference type="EMBL" id="CAF1254660.1"/>
    </source>
</evidence>
<sequence>MTLTIDISSVGQTTSPPPPDIEMSRTNSSSTAVIIDWKEKYEQLHIEHQLEVERIRQQYEHELRDKITGLYISTIIYVQSHMCLIIDIRSQLKHDYDYRVNDLRQQYEQLQLQQQHNLSLNSTMINDNSFGEQIREQLRIAKQYENDEQKTINSLLLTQQHQLIDENDNNGENLKRLVSRLHTEGTHVRNACSL</sequence>
<evidence type="ECO:0000313" key="5">
    <source>
        <dbReference type="EMBL" id="CAF4026202.1"/>
    </source>
</evidence>
<feature type="region of interest" description="Disordered" evidence="1">
    <location>
        <begin position="1"/>
        <end position="27"/>
    </location>
</feature>
<feature type="compositionally biased region" description="Polar residues" evidence="1">
    <location>
        <begin position="1"/>
        <end position="14"/>
    </location>
</feature>
<dbReference type="EMBL" id="CAJNOQ010010545">
    <property type="protein sequence ID" value="CAF1254660.1"/>
    <property type="molecule type" value="Genomic_DNA"/>
</dbReference>
<gene>
    <name evidence="3" type="ORF">GPM918_LOCUS26303</name>
    <name evidence="2" type="ORF">OVA965_LOCUS17303</name>
    <name evidence="5" type="ORF">SRO942_LOCUS26426</name>
    <name evidence="4" type="ORF">TMI583_LOCUS17315</name>
</gene>
<accession>A0A815ABN4</accession>
<evidence type="ECO:0000313" key="4">
    <source>
        <dbReference type="EMBL" id="CAF3824586.1"/>
    </source>
</evidence>
<dbReference type="Proteomes" id="UP000677228">
    <property type="component" value="Unassembled WGS sequence"/>
</dbReference>
<proteinExistence type="predicted"/>
<keyword evidence="6" id="KW-1185">Reference proteome</keyword>
<dbReference type="EMBL" id="CAJNOK010008261">
    <property type="protein sequence ID" value="CAF1058733.1"/>
    <property type="molecule type" value="Genomic_DNA"/>
</dbReference>
<dbReference type="Proteomes" id="UP000663829">
    <property type="component" value="Unassembled WGS sequence"/>
</dbReference>
<dbReference type="Proteomes" id="UP000681722">
    <property type="component" value="Unassembled WGS sequence"/>
</dbReference>
<evidence type="ECO:0000313" key="2">
    <source>
        <dbReference type="EMBL" id="CAF1058733.1"/>
    </source>
</evidence>
<evidence type="ECO:0000256" key="1">
    <source>
        <dbReference type="SAM" id="MobiDB-lite"/>
    </source>
</evidence>
<reference evidence="3" key="1">
    <citation type="submission" date="2021-02" db="EMBL/GenBank/DDBJ databases">
        <authorList>
            <person name="Nowell W R."/>
        </authorList>
    </citation>
    <scope>NUCLEOTIDE SEQUENCE</scope>
</reference>